<organism evidence="2 3">
    <name type="scientific">Mycolicibacterium rhodesiae</name>
    <name type="common">Mycobacterium rhodesiae</name>
    <dbReference type="NCBI Taxonomy" id="36814"/>
    <lineage>
        <taxon>Bacteria</taxon>
        <taxon>Bacillati</taxon>
        <taxon>Actinomycetota</taxon>
        <taxon>Actinomycetes</taxon>
        <taxon>Mycobacteriales</taxon>
        <taxon>Mycobacteriaceae</taxon>
        <taxon>Mycolicibacterium</taxon>
    </lineage>
</organism>
<evidence type="ECO:0000256" key="1">
    <source>
        <dbReference type="SAM" id="SignalP"/>
    </source>
</evidence>
<name>A0A1X0J4U3_MYCRH</name>
<dbReference type="EMBL" id="MVIH01000001">
    <property type="protein sequence ID" value="ORB57172.1"/>
    <property type="molecule type" value="Genomic_DNA"/>
</dbReference>
<sequence>MSGRAVLVAASAAAVLVVAGCGSTVSGTATWPGATLEKATLAPADFPPGVQYDRIVEQLGQPDNTGSPPSMRSRPDGCANALTNVIADSAERGPGSAAKYAATYDGARIVMTVLSWPLDLDRLEAAASRCAQFEAYFDARSKGIPITTTELPGLSDDALAYQQTMQLMGSASSVYMAFQNVGRYGVFGIAFPTPDPSIDAKASLPQTFLDVFAKQAVKIRNAI</sequence>
<protein>
    <recommendedName>
        <fullName evidence="4">DUF5642 domain-containing protein</fullName>
    </recommendedName>
</protein>
<evidence type="ECO:0000313" key="3">
    <source>
        <dbReference type="Proteomes" id="UP000192534"/>
    </source>
</evidence>
<keyword evidence="1" id="KW-0732">Signal</keyword>
<accession>A0A1X0J4U3</accession>
<dbReference type="RefSeq" id="WP_083116840.1">
    <property type="nucleotide sequence ID" value="NZ_JACKUO010000025.1"/>
</dbReference>
<gene>
    <name evidence="2" type="ORF">BST42_01835</name>
</gene>
<dbReference type="OrthoDB" id="4761168at2"/>
<feature type="chain" id="PRO_5039223527" description="DUF5642 domain-containing protein" evidence="1">
    <location>
        <begin position="20"/>
        <end position="223"/>
    </location>
</feature>
<reference evidence="2 3" key="1">
    <citation type="submission" date="2016-12" db="EMBL/GenBank/DDBJ databases">
        <title>The new phylogeny of genus Mycobacterium.</title>
        <authorList>
            <person name="Tortoli E."/>
            <person name="Trovato A."/>
            <person name="Cirillo D.M."/>
        </authorList>
    </citation>
    <scope>NUCLEOTIDE SEQUENCE [LARGE SCALE GENOMIC DNA]</scope>
    <source>
        <strain evidence="2 3">DSM 44223</strain>
    </source>
</reference>
<dbReference type="AlphaFoldDB" id="A0A1X0J4U3"/>
<evidence type="ECO:0008006" key="4">
    <source>
        <dbReference type="Google" id="ProtNLM"/>
    </source>
</evidence>
<dbReference type="PROSITE" id="PS51257">
    <property type="entry name" value="PROKAR_LIPOPROTEIN"/>
    <property type="match status" value="1"/>
</dbReference>
<evidence type="ECO:0000313" key="2">
    <source>
        <dbReference type="EMBL" id="ORB57172.1"/>
    </source>
</evidence>
<feature type="signal peptide" evidence="1">
    <location>
        <begin position="1"/>
        <end position="19"/>
    </location>
</feature>
<keyword evidence="3" id="KW-1185">Reference proteome</keyword>
<comment type="caution">
    <text evidence="2">The sequence shown here is derived from an EMBL/GenBank/DDBJ whole genome shotgun (WGS) entry which is preliminary data.</text>
</comment>
<dbReference type="Proteomes" id="UP000192534">
    <property type="component" value="Unassembled WGS sequence"/>
</dbReference>
<proteinExistence type="predicted"/>